<sequence>WRYAYRTWARYQPVDRIKRNRVVIRRICSAHNLIAARKPDDA</sequence>
<reference evidence="1 2" key="1">
    <citation type="journal article" date="2011" name="BMC Genomics">
        <title>Genome sequencing reveals diversification of virulence factor content and possible host adaptation in distinct subpopulations of Salmonella enterica.</title>
        <authorList>
            <person name="den Bakker H.C."/>
            <person name="Moreno Switt A.I."/>
            <person name="Govoni G."/>
            <person name="Cummings C.A."/>
            <person name="Ranieri M.L."/>
            <person name="Degoricija L."/>
            <person name="Hoelzer K."/>
            <person name="Rodriguez-Rivera L.D."/>
            <person name="Brown S."/>
            <person name="Bolchacova E."/>
            <person name="Furtado M.R."/>
            <person name="Wiedmann M."/>
        </authorList>
    </citation>
    <scope>NUCLEOTIDE SEQUENCE [LARGE SCALE GENOMIC DNA]</scope>
    <source>
        <strain evidence="1 2">R8-3668</strain>
    </source>
</reference>
<dbReference type="BioCyc" id="SENT913075:G120P-5596-MONOMER"/>
<dbReference type="AlphaFoldDB" id="G5N7L7"/>
<proteinExistence type="predicted"/>
<evidence type="ECO:0000313" key="2">
    <source>
        <dbReference type="Proteomes" id="UP000003532"/>
    </source>
</evidence>
<accession>G5N7L7</accession>
<name>G5N7L7_SALET</name>
<comment type="caution">
    <text evidence="1">The sequence shown here is derived from an EMBL/GenBank/DDBJ whole genome shotgun (WGS) entry which is preliminary data.</text>
</comment>
<dbReference type="Proteomes" id="UP000003532">
    <property type="component" value="Unassembled WGS sequence"/>
</dbReference>
<dbReference type="EMBL" id="AFCO01000096">
    <property type="protein sequence ID" value="EHC63118.1"/>
    <property type="molecule type" value="Genomic_DNA"/>
</dbReference>
<evidence type="ECO:0000313" key="1">
    <source>
        <dbReference type="EMBL" id="EHC63118.1"/>
    </source>
</evidence>
<gene>
    <name evidence="1" type="ORF">LTSEINV_0267</name>
</gene>
<organism evidence="1 2">
    <name type="scientific">Salmonella enterica subsp. enterica serovar Inverness str. R8-3668</name>
    <dbReference type="NCBI Taxonomy" id="913075"/>
    <lineage>
        <taxon>Bacteria</taxon>
        <taxon>Pseudomonadati</taxon>
        <taxon>Pseudomonadota</taxon>
        <taxon>Gammaproteobacteria</taxon>
        <taxon>Enterobacterales</taxon>
        <taxon>Enterobacteriaceae</taxon>
        <taxon>Salmonella</taxon>
    </lineage>
</organism>
<protein>
    <submittedName>
        <fullName evidence="1">Uncharacterized protein</fullName>
    </submittedName>
</protein>
<feature type="non-terminal residue" evidence="1">
    <location>
        <position position="1"/>
    </location>
</feature>